<dbReference type="Proteomes" id="UP000368512">
    <property type="component" value="Unassembled WGS sequence"/>
</dbReference>
<dbReference type="AlphaFoldDB" id="A0A0B8R5P4"/>
<evidence type="ECO:0000313" key="4">
    <source>
        <dbReference type="EMBL" id="EAH4242669.1"/>
    </source>
</evidence>
<evidence type="ECO:0000313" key="6">
    <source>
        <dbReference type="EMBL" id="NYA01027.1"/>
    </source>
</evidence>
<accession>A0A0B8R5P4</accession>
<evidence type="ECO:0000313" key="1">
    <source>
        <dbReference type="EMBL" id="EAC5550560.1"/>
    </source>
</evidence>
<dbReference type="KEGG" id="lmok:CQ02_14465"/>
<protein>
    <submittedName>
        <fullName evidence="4">Arsenic metallochaperone ArsD family protein</fullName>
    </submittedName>
</protein>
<name>A0A0B8R5P4_LISMN</name>
<dbReference type="EMBL" id="AALGDA010000021">
    <property type="protein sequence ID" value="ECY9782974.1"/>
    <property type="molecule type" value="Genomic_DNA"/>
</dbReference>
<reference evidence="6 12" key="3">
    <citation type="submission" date="2020-06" db="EMBL/GenBank/DDBJ databases">
        <title>Two Listeria outbreaks in Switzerland in 2018 and 2020.</title>
        <authorList>
            <person name="Stevens M.J.A."/>
            <person name="Bloemberg G."/>
            <person name="Nusch-Inderbinnen M."/>
            <person name="Stephan R."/>
        </authorList>
    </citation>
    <scope>NUCLEOTIDE SEQUENCE [LARGE SCALE GENOMIC DNA]</scope>
    <source>
        <strain evidence="6 12">N18-0707</strain>
    </source>
</reference>
<dbReference type="EMBL" id="AABGUK010000004">
    <property type="protein sequence ID" value="EAH4242669.1"/>
    <property type="molecule type" value="Genomic_DNA"/>
</dbReference>
<dbReference type="Proteomes" id="UP000527632">
    <property type="component" value="Unassembled WGS sequence"/>
</dbReference>
<reference evidence="4 10" key="1">
    <citation type="submission" date="2019-04" db="EMBL/GenBank/DDBJ databases">
        <authorList>
            <consortium name="GenomeTrakr: Next Generation Sequencing Network for Food Pathogen Tracability"/>
        </authorList>
    </citation>
    <scope>NUCLEOTIDE SEQUENCE [LARGE SCALE GENOMIC DNA]</scope>
    <source>
        <strain evidence="2 8">CFSAN008042</strain>
        <strain evidence="3 11">CFSAN063727</strain>
        <strain evidence="1 7">FDA00007096</strain>
        <strain evidence="4 10">LS1344</strain>
    </source>
</reference>
<dbReference type="EMBL" id="AAAIXK010000004">
    <property type="protein sequence ID" value="EAC5550560.1"/>
    <property type="molecule type" value="Genomic_DNA"/>
</dbReference>
<dbReference type="Proteomes" id="UP000489121">
    <property type="component" value="Unassembled WGS sequence"/>
</dbReference>
<evidence type="ECO:0000313" key="11">
    <source>
        <dbReference type="Proteomes" id="UP000528151"/>
    </source>
</evidence>
<comment type="caution">
    <text evidence="4">The sequence shown here is derived from an EMBL/GenBank/DDBJ whole genome shotgun (WGS) entry which is preliminary data.</text>
</comment>
<sequence length="107" mass="12343">MKQISYFYSAENESEINLEIWKMFMNQSEDERKIHFDYTGIVFDIQLGEVGKVDLPERVQMLIDKNGMEALPILVVDDAVYNYGEFSVIDAVEELLDVGVSIQVEED</sequence>
<evidence type="ECO:0000313" key="12">
    <source>
        <dbReference type="Proteomes" id="UP000544530"/>
    </source>
</evidence>
<evidence type="ECO:0000313" key="7">
    <source>
        <dbReference type="Proteomes" id="UP000365297"/>
    </source>
</evidence>
<evidence type="ECO:0000313" key="8">
    <source>
        <dbReference type="Proteomes" id="UP000368512"/>
    </source>
</evidence>
<evidence type="ECO:0000313" key="3">
    <source>
        <dbReference type="EMBL" id="EAG4460906.1"/>
    </source>
</evidence>
<evidence type="ECO:0000313" key="9">
    <source>
        <dbReference type="Proteomes" id="UP000489121"/>
    </source>
</evidence>
<evidence type="ECO:0000313" key="2">
    <source>
        <dbReference type="EMBL" id="EAC7480310.1"/>
    </source>
</evidence>
<dbReference type="EMBL" id="AAAJWF010000003">
    <property type="protein sequence ID" value="EAC7480310.1"/>
    <property type="molecule type" value="Genomic_DNA"/>
</dbReference>
<dbReference type="RefSeq" id="WP_003725851.1">
    <property type="nucleotide sequence ID" value="NC_021825.2"/>
</dbReference>
<organism evidence="4 10">
    <name type="scientific">Listeria monocytogenes</name>
    <dbReference type="NCBI Taxonomy" id="1639"/>
    <lineage>
        <taxon>Bacteria</taxon>
        <taxon>Bacillati</taxon>
        <taxon>Bacillota</taxon>
        <taxon>Bacilli</taxon>
        <taxon>Bacillales</taxon>
        <taxon>Listeriaceae</taxon>
        <taxon>Listeria</taxon>
    </lineage>
</organism>
<reference evidence="5 9" key="2">
    <citation type="submission" date="2019-09" db="EMBL/GenBank/DDBJ databases">
        <authorList>
            <consortium name="PulseNet: The National Subtyping Network for Foodborne Disease Surveillance"/>
            <person name="Tarr C.L."/>
            <person name="Trees E."/>
            <person name="Katz L.S."/>
            <person name="Carleton-Romer H.A."/>
            <person name="Stroika S."/>
            <person name="Kucerova Z."/>
            <person name="Roache K.F."/>
            <person name="Sabol A.L."/>
            <person name="Besser J."/>
            <person name="Gerner-Smidt P."/>
        </authorList>
    </citation>
    <scope>NUCLEOTIDE SEQUENCE [LARGE SCALE GENOMIC DNA]</scope>
    <source>
        <strain evidence="5 9">PNUSAL005692</strain>
    </source>
</reference>
<gene>
    <name evidence="4" type="primary">arsD</name>
    <name evidence="1" type="ORF">ARY78_08985</name>
    <name evidence="3" type="ORF">CA369_01265</name>
    <name evidence="2" type="ORF">DQ70_06410</name>
    <name evidence="4" type="ORF">E5F58_11805</name>
    <name evidence="5" type="ORF">F6515_08195</name>
    <name evidence="6" type="ORF">HZJ64_04205</name>
</gene>
<dbReference type="Proteomes" id="UP000528151">
    <property type="component" value="Unassembled WGS sequence"/>
</dbReference>
<dbReference type="KEGG" id="lmv:Y193_01475"/>
<dbReference type="Proteomes" id="UP000365297">
    <property type="component" value="Unassembled WGS sequence"/>
</dbReference>
<proteinExistence type="predicted"/>
<evidence type="ECO:0000313" key="5">
    <source>
        <dbReference type="EMBL" id="ECY9782974.1"/>
    </source>
</evidence>
<evidence type="ECO:0000313" key="10">
    <source>
        <dbReference type="Proteomes" id="UP000527632"/>
    </source>
</evidence>
<dbReference type="Proteomes" id="UP000544530">
    <property type="component" value="Unassembled WGS sequence"/>
</dbReference>
<dbReference type="EMBL" id="JACAVN010000002">
    <property type="protein sequence ID" value="NYA01027.1"/>
    <property type="molecule type" value="Genomic_DNA"/>
</dbReference>
<dbReference type="EMBL" id="AABBZO010000001">
    <property type="protein sequence ID" value="EAG4460906.1"/>
    <property type="molecule type" value="Genomic_DNA"/>
</dbReference>